<name>C7Q4L7_CATAD</name>
<accession>C7Q4L7</accession>
<evidence type="ECO:0000313" key="3">
    <source>
        <dbReference type="Proteomes" id="UP000000851"/>
    </source>
</evidence>
<proteinExistence type="predicted"/>
<organism evidence="2 3">
    <name type="scientific">Catenulispora acidiphila (strain DSM 44928 / JCM 14897 / NBRC 102108 / NRRL B-24433 / ID139908)</name>
    <dbReference type="NCBI Taxonomy" id="479433"/>
    <lineage>
        <taxon>Bacteria</taxon>
        <taxon>Bacillati</taxon>
        <taxon>Actinomycetota</taxon>
        <taxon>Actinomycetes</taxon>
        <taxon>Catenulisporales</taxon>
        <taxon>Catenulisporaceae</taxon>
        <taxon>Catenulispora</taxon>
    </lineage>
</organism>
<dbReference type="eggNOG" id="ENOG502ZWIS">
    <property type="taxonomic scope" value="Bacteria"/>
</dbReference>
<dbReference type="Proteomes" id="UP000000851">
    <property type="component" value="Chromosome"/>
</dbReference>
<evidence type="ECO:0000313" key="2">
    <source>
        <dbReference type="EMBL" id="ACU71986.1"/>
    </source>
</evidence>
<keyword evidence="1" id="KW-1133">Transmembrane helix</keyword>
<feature type="transmembrane region" description="Helical" evidence="1">
    <location>
        <begin position="25"/>
        <end position="45"/>
    </location>
</feature>
<dbReference type="EMBL" id="CP001700">
    <property type="protein sequence ID" value="ACU71986.1"/>
    <property type="molecule type" value="Genomic_DNA"/>
</dbReference>
<dbReference type="InParanoid" id="C7Q4L7"/>
<reference evidence="2 3" key="1">
    <citation type="journal article" date="2009" name="Stand. Genomic Sci.">
        <title>Complete genome sequence of Catenulispora acidiphila type strain (ID 139908).</title>
        <authorList>
            <person name="Copeland A."/>
            <person name="Lapidus A."/>
            <person name="Glavina Del Rio T."/>
            <person name="Nolan M."/>
            <person name="Lucas S."/>
            <person name="Chen F."/>
            <person name="Tice H."/>
            <person name="Cheng J.F."/>
            <person name="Bruce D."/>
            <person name="Goodwin L."/>
            <person name="Pitluck S."/>
            <person name="Mikhailova N."/>
            <person name="Pati A."/>
            <person name="Ivanova N."/>
            <person name="Mavromatis K."/>
            <person name="Chen A."/>
            <person name="Palaniappan K."/>
            <person name="Chain P."/>
            <person name="Land M."/>
            <person name="Hauser L."/>
            <person name="Chang Y.J."/>
            <person name="Jeffries C.D."/>
            <person name="Chertkov O."/>
            <person name="Brettin T."/>
            <person name="Detter J.C."/>
            <person name="Han C."/>
            <person name="Ali Z."/>
            <person name="Tindall B.J."/>
            <person name="Goker M."/>
            <person name="Bristow J."/>
            <person name="Eisen J.A."/>
            <person name="Markowitz V."/>
            <person name="Hugenholtz P."/>
            <person name="Kyrpides N.C."/>
            <person name="Klenk H.P."/>
        </authorList>
    </citation>
    <scope>NUCLEOTIDE SEQUENCE [LARGE SCALE GENOMIC DNA]</scope>
    <source>
        <strain evidence="3">DSM 44928 / JCM 14897 / NBRC 102108 / NRRL B-24433 / ID139908</strain>
    </source>
</reference>
<feature type="transmembrane region" description="Helical" evidence="1">
    <location>
        <begin position="51"/>
        <end position="71"/>
    </location>
</feature>
<evidence type="ECO:0000256" key="1">
    <source>
        <dbReference type="SAM" id="Phobius"/>
    </source>
</evidence>
<dbReference type="KEGG" id="cai:Caci_3077"/>
<gene>
    <name evidence="2" type="ordered locus">Caci_3077</name>
</gene>
<dbReference type="RefSeq" id="WP_012787279.1">
    <property type="nucleotide sequence ID" value="NC_013131.1"/>
</dbReference>
<keyword evidence="1" id="KW-0812">Transmembrane</keyword>
<dbReference type="OrthoDB" id="3482454at2"/>
<keyword evidence="3" id="KW-1185">Reference proteome</keyword>
<dbReference type="STRING" id="479433.Caci_3077"/>
<dbReference type="AlphaFoldDB" id="C7Q4L7"/>
<keyword evidence="1" id="KW-0472">Membrane</keyword>
<sequence>MADLKQGAAASAASDARPLVERRRWIAIGVALGAMTAVVGLSSYLVLGTRWLGLALGACVAAIALSAWYTVSGRTLGMDGDVRERVLERHYIGVAWYASMLRNTRERGGYERGLRRELTRLAAARVAERHGVNLYRNPQAAAQLIGTDLWPLVDPVALNAAGTGEHGGRQPEVPIRAVSELIERLERM</sequence>
<dbReference type="HOGENOM" id="CLU_1438693_0_0_11"/>
<protein>
    <submittedName>
        <fullName evidence="2">Uncharacterized protein</fullName>
    </submittedName>
</protein>